<evidence type="ECO:0000313" key="2">
    <source>
        <dbReference type="Ensembl" id="ENSPSTP00000002815.1"/>
    </source>
</evidence>
<keyword evidence="3" id="KW-1185">Reference proteome</keyword>
<feature type="compositionally biased region" description="Pro residues" evidence="1">
    <location>
        <begin position="23"/>
        <end position="39"/>
    </location>
</feature>
<evidence type="ECO:0000256" key="1">
    <source>
        <dbReference type="SAM" id="MobiDB-lite"/>
    </source>
</evidence>
<dbReference type="GO" id="GO:0000209">
    <property type="term" value="P:protein polyubiquitination"/>
    <property type="evidence" value="ECO:0007669"/>
    <property type="project" value="TreeGrafter"/>
</dbReference>
<protein>
    <submittedName>
        <fullName evidence="2">Uncharacterized protein</fullName>
    </submittedName>
</protein>
<dbReference type="AlphaFoldDB" id="A0A8C9EMA3"/>
<dbReference type="PANTHER" id="PTHR13252">
    <property type="entry name" value="F-BOX ONLY PROTEIN 28"/>
    <property type="match status" value="1"/>
</dbReference>
<accession>A0A8C9EMA3</accession>
<dbReference type="InterPro" id="IPR039719">
    <property type="entry name" value="FBXO28"/>
</dbReference>
<dbReference type="Ensembl" id="ENSPSTT00000002956.1">
    <property type="protein sequence ID" value="ENSPSTP00000002815.1"/>
    <property type="gene ID" value="ENSPSTG00000002097.1"/>
</dbReference>
<dbReference type="Proteomes" id="UP000694428">
    <property type="component" value="Unplaced"/>
</dbReference>
<name>A0A8C9EMA3_PAVCR</name>
<sequence length="173" mass="18766">MAAAEERLLSEGEGGAPGSARLSPPPLSQSPEAPAPLEQPPQSNTLMGLPIVAIESILSFLSYDETSQLRLVGAGEGREGGRGAVPLRESERRNHSLARHADILAAVETRLSLLNMTFMKYVDSNLCCFIPGKVKCSLIYVNVYVFKKHDCVISSTFVPAAPDYVMYMHTETD</sequence>
<reference evidence="2" key="2">
    <citation type="submission" date="2025-09" db="UniProtKB">
        <authorList>
            <consortium name="Ensembl"/>
        </authorList>
    </citation>
    <scope>IDENTIFICATION</scope>
</reference>
<proteinExistence type="predicted"/>
<dbReference type="PANTHER" id="PTHR13252:SF9">
    <property type="entry name" value="F-BOX ONLY PROTEIN 28"/>
    <property type="match status" value="1"/>
</dbReference>
<feature type="region of interest" description="Disordered" evidence="1">
    <location>
        <begin position="1"/>
        <end position="42"/>
    </location>
</feature>
<feature type="compositionally biased region" description="Basic and acidic residues" evidence="1">
    <location>
        <begin position="1"/>
        <end position="10"/>
    </location>
</feature>
<reference evidence="2" key="1">
    <citation type="submission" date="2025-08" db="UniProtKB">
        <authorList>
            <consortium name="Ensembl"/>
        </authorList>
    </citation>
    <scope>IDENTIFICATION</scope>
</reference>
<evidence type="ECO:0000313" key="3">
    <source>
        <dbReference type="Proteomes" id="UP000694428"/>
    </source>
</evidence>
<organism evidence="2 3">
    <name type="scientific">Pavo cristatus</name>
    <name type="common">Indian peafowl</name>
    <name type="synonym">Blue peafowl</name>
    <dbReference type="NCBI Taxonomy" id="9049"/>
    <lineage>
        <taxon>Eukaryota</taxon>
        <taxon>Metazoa</taxon>
        <taxon>Chordata</taxon>
        <taxon>Craniata</taxon>
        <taxon>Vertebrata</taxon>
        <taxon>Euteleostomi</taxon>
        <taxon>Archelosauria</taxon>
        <taxon>Archosauria</taxon>
        <taxon>Dinosauria</taxon>
        <taxon>Saurischia</taxon>
        <taxon>Theropoda</taxon>
        <taxon>Coelurosauria</taxon>
        <taxon>Aves</taxon>
        <taxon>Neognathae</taxon>
        <taxon>Galloanserae</taxon>
        <taxon>Galliformes</taxon>
        <taxon>Phasianidae</taxon>
        <taxon>Phasianinae</taxon>
        <taxon>Pavo</taxon>
    </lineage>
</organism>